<sequence length="310" mass="36044">MLYIDALRGFAILLVIIGHIPQYILYNGYEEAMEYSPYLPIVYSFHMALFMIVSGYVVNLNKLKIINKLKLLIPFFVFGILYTLTFKSSVLSFFLNVYKYGYWYLLVFVFFFFFLYLVKISKINLYVGMIVVQIILSLCAHYLSPTLNNLLSLNPCLGLWPYFCLGIILRHSDIVYSKYRKALCAAGVCLFIIGYYIEHQQHIPGLHWIISGSASIALLLAFFYLEQFVQNERIRKVANTIGVHTLQIYTLHYFVMSTIGLLWNADILINEHLTWVEGVISPVLALMIAYICIYLTRILKFIRLDFVFGR</sequence>
<keyword evidence="9" id="KW-0012">Acyltransferase</keyword>
<dbReference type="PATRIC" id="fig|1127699.3.peg.2321"/>
<reference evidence="9 10" key="1">
    <citation type="submission" date="2012-05" db="EMBL/GenBank/DDBJ databases">
        <authorList>
            <person name="Weinstock G."/>
            <person name="Sodergren E."/>
            <person name="Lobos E.A."/>
            <person name="Fulton L."/>
            <person name="Fulton R."/>
            <person name="Courtney L."/>
            <person name="Fronick C."/>
            <person name="O'Laughlin M."/>
            <person name="Godfrey J."/>
            <person name="Wilson R.M."/>
            <person name="Miner T."/>
            <person name="Farmer C."/>
            <person name="Delehaunty K."/>
            <person name="Cordes M."/>
            <person name="Minx P."/>
            <person name="Tomlinson C."/>
            <person name="Chen J."/>
            <person name="Wollam A."/>
            <person name="Pepin K.H."/>
            <person name="Bhonagiri V."/>
            <person name="Zhang X."/>
            <person name="Suruliraj S."/>
            <person name="Warren W."/>
            <person name="Mitreva M."/>
            <person name="Mardis E.R."/>
            <person name="Wilson R.K."/>
        </authorList>
    </citation>
    <scope>NUCLEOTIDE SEQUENCE [LARGE SCALE GENOMIC DNA]</scope>
    <source>
        <strain evidence="9 10">F0055</strain>
    </source>
</reference>
<evidence type="ECO:0000256" key="2">
    <source>
        <dbReference type="ARBA" id="ARBA00007400"/>
    </source>
</evidence>
<dbReference type="GO" id="GO:0005886">
    <property type="term" value="C:plasma membrane"/>
    <property type="evidence" value="ECO:0007669"/>
    <property type="project" value="UniProtKB-SubCell"/>
</dbReference>
<dbReference type="GO" id="GO:0009246">
    <property type="term" value="P:enterobacterial common antigen biosynthetic process"/>
    <property type="evidence" value="ECO:0007669"/>
    <property type="project" value="TreeGrafter"/>
</dbReference>
<evidence type="ECO:0000256" key="4">
    <source>
        <dbReference type="ARBA" id="ARBA00022692"/>
    </source>
</evidence>
<keyword evidence="9" id="KW-0808">Transferase</keyword>
<feature type="transmembrane region" description="Helical" evidence="7">
    <location>
        <begin position="38"/>
        <end position="59"/>
    </location>
</feature>
<keyword evidence="6 7" id="KW-0472">Membrane</keyword>
<evidence type="ECO:0000256" key="6">
    <source>
        <dbReference type="ARBA" id="ARBA00023136"/>
    </source>
</evidence>
<dbReference type="AlphaFoldDB" id="L1MYD8"/>
<dbReference type="PANTHER" id="PTHR40074">
    <property type="entry name" value="O-ACETYLTRANSFERASE WECH"/>
    <property type="match status" value="1"/>
</dbReference>
<name>L1MYD8_9BACT</name>
<evidence type="ECO:0000313" key="9">
    <source>
        <dbReference type="EMBL" id="EKX96125.1"/>
    </source>
</evidence>
<evidence type="ECO:0000256" key="5">
    <source>
        <dbReference type="ARBA" id="ARBA00022989"/>
    </source>
</evidence>
<dbReference type="EMBL" id="AMEP01000164">
    <property type="protein sequence ID" value="EKX96125.1"/>
    <property type="molecule type" value="Genomic_DNA"/>
</dbReference>
<protein>
    <submittedName>
        <fullName evidence="9">Acyltransferase</fullName>
    </submittedName>
</protein>
<dbReference type="InterPro" id="IPR002656">
    <property type="entry name" value="Acyl_transf_3_dom"/>
</dbReference>
<feature type="transmembrane region" description="Helical" evidence="7">
    <location>
        <begin position="71"/>
        <end position="95"/>
    </location>
</feature>
<evidence type="ECO:0000313" key="10">
    <source>
        <dbReference type="Proteomes" id="UP000010433"/>
    </source>
</evidence>
<feature type="transmembrane region" description="Helical" evidence="7">
    <location>
        <begin position="101"/>
        <end position="118"/>
    </location>
</feature>
<feature type="transmembrane region" description="Helical" evidence="7">
    <location>
        <begin position="125"/>
        <end position="144"/>
    </location>
</feature>
<comment type="caution">
    <text evidence="9">The sequence shown here is derived from an EMBL/GenBank/DDBJ whole genome shotgun (WGS) entry which is preliminary data.</text>
</comment>
<proteinExistence type="inferred from homology"/>
<dbReference type="Proteomes" id="UP000010433">
    <property type="component" value="Unassembled WGS sequence"/>
</dbReference>
<comment type="subcellular location">
    <subcellularLocation>
        <location evidence="1">Cell membrane</location>
        <topology evidence="1">Multi-pass membrane protein</topology>
    </subcellularLocation>
</comment>
<evidence type="ECO:0000256" key="1">
    <source>
        <dbReference type="ARBA" id="ARBA00004651"/>
    </source>
</evidence>
<dbReference type="GO" id="GO:0016413">
    <property type="term" value="F:O-acetyltransferase activity"/>
    <property type="evidence" value="ECO:0007669"/>
    <property type="project" value="TreeGrafter"/>
</dbReference>
<keyword evidence="4 7" id="KW-0812">Transmembrane</keyword>
<feature type="transmembrane region" description="Helical" evidence="7">
    <location>
        <begin position="203"/>
        <end position="225"/>
    </location>
</feature>
<gene>
    <name evidence="9" type="ORF">HMPREF9151_02527</name>
</gene>
<feature type="transmembrane region" description="Helical" evidence="7">
    <location>
        <begin position="150"/>
        <end position="169"/>
    </location>
</feature>
<feature type="transmembrane region" description="Helical" evidence="7">
    <location>
        <begin position="275"/>
        <end position="296"/>
    </location>
</feature>
<dbReference type="Pfam" id="PF01757">
    <property type="entry name" value="Acyl_transf_3"/>
    <property type="match status" value="1"/>
</dbReference>
<evidence type="ECO:0000256" key="7">
    <source>
        <dbReference type="SAM" id="Phobius"/>
    </source>
</evidence>
<comment type="similarity">
    <text evidence="2">Belongs to the acyltransferase 3 family.</text>
</comment>
<accession>L1MYD8</accession>
<keyword evidence="5 7" id="KW-1133">Transmembrane helix</keyword>
<keyword evidence="3" id="KW-1003">Cell membrane</keyword>
<feature type="transmembrane region" description="Helical" evidence="7">
    <location>
        <begin position="7"/>
        <end position="26"/>
    </location>
</feature>
<organism evidence="9 10">
    <name type="scientific">Hoylesella saccharolytica F0055</name>
    <dbReference type="NCBI Taxonomy" id="1127699"/>
    <lineage>
        <taxon>Bacteria</taxon>
        <taxon>Pseudomonadati</taxon>
        <taxon>Bacteroidota</taxon>
        <taxon>Bacteroidia</taxon>
        <taxon>Bacteroidales</taxon>
        <taxon>Prevotellaceae</taxon>
        <taxon>Hoylesella</taxon>
    </lineage>
</organism>
<feature type="transmembrane region" description="Helical" evidence="7">
    <location>
        <begin position="246"/>
        <end position="263"/>
    </location>
</feature>
<evidence type="ECO:0000259" key="8">
    <source>
        <dbReference type="Pfam" id="PF01757"/>
    </source>
</evidence>
<dbReference type="STRING" id="1127699.HMPREF9151_02527"/>
<dbReference type="RefSeq" id="WP_009161387.1">
    <property type="nucleotide sequence ID" value="NZ_KB290963.1"/>
</dbReference>
<feature type="transmembrane region" description="Helical" evidence="7">
    <location>
        <begin position="181"/>
        <end position="197"/>
    </location>
</feature>
<dbReference type="HOGENOM" id="CLU_023915_2_0_10"/>
<feature type="domain" description="Acyltransferase 3" evidence="8">
    <location>
        <begin position="2"/>
        <end position="292"/>
    </location>
</feature>
<dbReference type="PANTHER" id="PTHR40074:SF2">
    <property type="entry name" value="O-ACETYLTRANSFERASE WECH"/>
    <property type="match status" value="1"/>
</dbReference>
<evidence type="ECO:0000256" key="3">
    <source>
        <dbReference type="ARBA" id="ARBA00022475"/>
    </source>
</evidence>
<keyword evidence="10" id="KW-1185">Reference proteome</keyword>